<proteinExistence type="predicted"/>
<gene>
    <name evidence="2" type="ORF">B0T11DRAFT_224991</name>
</gene>
<dbReference type="PANTHER" id="PTHR10285">
    <property type="entry name" value="URIDINE KINASE"/>
    <property type="match status" value="1"/>
</dbReference>
<reference evidence="2" key="1">
    <citation type="journal article" date="2021" name="Nat. Commun.">
        <title>Genetic determinants of endophytism in the Arabidopsis root mycobiome.</title>
        <authorList>
            <person name="Mesny F."/>
            <person name="Miyauchi S."/>
            <person name="Thiergart T."/>
            <person name="Pickel B."/>
            <person name="Atanasova L."/>
            <person name="Karlsson M."/>
            <person name="Huettel B."/>
            <person name="Barry K.W."/>
            <person name="Haridas S."/>
            <person name="Chen C."/>
            <person name="Bauer D."/>
            <person name="Andreopoulos W."/>
            <person name="Pangilinan J."/>
            <person name="LaButti K."/>
            <person name="Riley R."/>
            <person name="Lipzen A."/>
            <person name="Clum A."/>
            <person name="Drula E."/>
            <person name="Henrissat B."/>
            <person name="Kohler A."/>
            <person name="Grigoriev I.V."/>
            <person name="Martin F.M."/>
            <person name="Hacquard S."/>
        </authorList>
    </citation>
    <scope>NUCLEOTIDE SEQUENCE</scope>
    <source>
        <strain evidence="2">MPI-CAGE-AT-0016</strain>
    </source>
</reference>
<comment type="caution">
    <text evidence="2">The sequence shown here is derived from an EMBL/GenBank/DDBJ whole genome shotgun (WGS) entry which is preliminary data.</text>
</comment>
<dbReference type="InterPro" id="IPR006083">
    <property type="entry name" value="PRK/URK"/>
</dbReference>
<dbReference type="AlphaFoldDB" id="A0A8K0TGC6"/>
<sequence length="232" mass="25687">MGDDLTKSVALLRGRVERLLLEQRQSSPSRRVLIALAGVPGSGKSTVSAALLKDLGNRGVEDVAVLPMDGFHYSRAVLSSFSDPDMAFRRRGAPFTFDAAGFVDLVRKLREAPVTACDEPEIVFRAPSFDHALKDPVEKAIAVSSQTKLVIVEGNYTLLNEDPWSEISGLVDDRWFVDVPPDVVRERIAVRHLQAGIEQTLERALLRVDENDVPNGEHIRRNLLEPSVRILN</sequence>
<name>A0A8K0TGC6_9PEZI</name>
<dbReference type="OrthoDB" id="6362633at2759"/>
<accession>A0A8K0TGC6</accession>
<dbReference type="EMBL" id="JAGPXD010000003">
    <property type="protein sequence ID" value="KAH7362222.1"/>
    <property type="molecule type" value="Genomic_DNA"/>
</dbReference>
<organism evidence="2 3">
    <name type="scientific">Plectosphaerella cucumerina</name>
    <dbReference type="NCBI Taxonomy" id="40658"/>
    <lineage>
        <taxon>Eukaryota</taxon>
        <taxon>Fungi</taxon>
        <taxon>Dikarya</taxon>
        <taxon>Ascomycota</taxon>
        <taxon>Pezizomycotina</taxon>
        <taxon>Sordariomycetes</taxon>
        <taxon>Hypocreomycetidae</taxon>
        <taxon>Glomerellales</taxon>
        <taxon>Plectosphaerellaceae</taxon>
        <taxon>Plectosphaerella</taxon>
    </lineage>
</organism>
<evidence type="ECO:0000313" key="2">
    <source>
        <dbReference type="EMBL" id="KAH7362222.1"/>
    </source>
</evidence>
<evidence type="ECO:0000313" key="3">
    <source>
        <dbReference type="Proteomes" id="UP000813385"/>
    </source>
</evidence>
<dbReference type="InterPro" id="IPR027417">
    <property type="entry name" value="P-loop_NTPase"/>
</dbReference>
<dbReference type="Gene3D" id="3.40.50.300">
    <property type="entry name" value="P-loop containing nucleotide triphosphate hydrolases"/>
    <property type="match status" value="2"/>
</dbReference>
<evidence type="ECO:0000259" key="1">
    <source>
        <dbReference type="Pfam" id="PF00485"/>
    </source>
</evidence>
<protein>
    <submittedName>
        <fullName evidence="2">Phosphoribulokinase/uridine kinase</fullName>
    </submittedName>
</protein>
<dbReference type="GO" id="GO:0005524">
    <property type="term" value="F:ATP binding"/>
    <property type="evidence" value="ECO:0007669"/>
    <property type="project" value="InterPro"/>
</dbReference>
<keyword evidence="3" id="KW-1185">Reference proteome</keyword>
<dbReference type="SUPFAM" id="SSF52540">
    <property type="entry name" value="P-loop containing nucleoside triphosphate hydrolases"/>
    <property type="match status" value="1"/>
</dbReference>
<feature type="domain" description="Phosphoribulokinase/uridine kinase" evidence="1">
    <location>
        <begin position="33"/>
        <end position="183"/>
    </location>
</feature>
<dbReference type="GO" id="GO:0016301">
    <property type="term" value="F:kinase activity"/>
    <property type="evidence" value="ECO:0007669"/>
    <property type="project" value="InterPro"/>
</dbReference>
<dbReference type="Pfam" id="PF00485">
    <property type="entry name" value="PRK"/>
    <property type="match status" value="1"/>
</dbReference>
<dbReference type="Proteomes" id="UP000813385">
    <property type="component" value="Unassembled WGS sequence"/>
</dbReference>